<name>A0AAD8KHR7_TARER</name>
<dbReference type="Proteomes" id="UP001229421">
    <property type="component" value="Unassembled WGS sequence"/>
</dbReference>
<proteinExistence type="predicted"/>
<comment type="caution">
    <text evidence="2">The sequence shown here is derived from an EMBL/GenBank/DDBJ whole genome shotgun (WGS) entry which is preliminary data.</text>
</comment>
<reference evidence="2" key="1">
    <citation type="journal article" date="2023" name="bioRxiv">
        <title>Improved chromosome-level genome assembly for marigold (Tagetes erecta).</title>
        <authorList>
            <person name="Jiang F."/>
            <person name="Yuan L."/>
            <person name="Wang S."/>
            <person name="Wang H."/>
            <person name="Xu D."/>
            <person name="Wang A."/>
            <person name="Fan W."/>
        </authorList>
    </citation>
    <scope>NUCLEOTIDE SEQUENCE</scope>
    <source>
        <strain evidence="2">WSJ</strain>
        <tissue evidence="2">Leaf</tissue>
    </source>
</reference>
<protein>
    <submittedName>
        <fullName evidence="2">Uncharacterized protein</fullName>
    </submittedName>
</protein>
<keyword evidence="3" id="KW-1185">Reference proteome</keyword>
<dbReference type="AlphaFoldDB" id="A0AAD8KHR7"/>
<sequence>MKQLAAYQLSFIPFPFAIFKYMFFLTMNFIKGNSNDLIIDILKESGQGTLYTCDHCDLSELMFSQIKQMSVVVSNVAVADSKNDLENGTQTKYVMFSSVGYETNALNAESE</sequence>
<gene>
    <name evidence="2" type="ORF">QVD17_24085</name>
</gene>
<keyword evidence="1" id="KW-1133">Transmembrane helix</keyword>
<accession>A0AAD8KHR7</accession>
<evidence type="ECO:0000313" key="2">
    <source>
        <dbReference type="EMBL" id="KAK1421611.1"/>
    </source>
</evidence>
<keyword evidence="1" id="KW-0472">Membrane</keyword>
<keyword evidence="1" id="KW-0812">Transmembrane</keyword>
<evidence type="ECO:0000313" key="3">
    <source>
        <dbReference type="Proteomes" id="UP001229421"/>
    </source>
</evidence>
<feature type="transmembrane region" description="Helical" evidence="1">
    <location>
        <begin position="6"/>
        <end position="25"/>
    </location>
</feature>
<evidence type="ECO:0000256" key="1">
    <source>
        <dbReference type="SAM" id="Phobius"/>
    </source>
</evidence>
<dbReference type="EMBL" id="JAUHHV010000006">
    <property type="protein sequence ID" value="KAK1421611.1"/>
    <property type="molecule type" value="Genomic_DNA"/>
</dbReference>
<organism evidence="2 3">
    <name type="scientific">Tagetes erecta</name>
    <name type="common">African marigold</name>
    <dbReference type="NCBI Taxonomy" id="13708"/>
    <lineage>
        <taxon>Eukaryota</taxon>
        <taxon>Viridiplantae</taxon>
        <taxon>Streptophyta</taxon>
        <taxon>Embryophyta</taxon>
        <taxon>Tracheophyta</taxon>
        <taxon>Spermatophyta</taxon>
        <taxon>Magnoliopsida</taxon>
        <taxon>eudicotyledons</taxon>
        <taxon>Gunneridae</taxon>
        <taxon>Pentapetalae</taxon>
        <taxon>asterids</taxon>
        <taxon>campanulids</taxon>
        <taxon>Asterales</taxon>
        <taxon>Asteraceae</taxon>
        <taxon>Asteroideae</taxon>
        <taxon>Heliantheae alliance</taxon>
        <taxon>Tageteae</taxon>
        <taxon>Tagetes</taxon>
    </lineage>
</organism>